<dbReference type="AlphaFoldDB" id="A0A379AQB8"/>
<dbReference type="InterPro" id="IPR048469">
    <property type="entry name" value="YchJ-like_M"/>
</dbReference>
<evidence type="ECO:0000259" key="3">
    <source>
        <dbReference type="Pfam" id="PF17775"/>
    </source>
</evidence>
<name>A0A379AQB8_AVIAV</name>
<protein>
    <recommendedName>
        <fullName evidence="2">UPF0225 protein NCTC11297_00623</fullName>
    </recommendedName>
</protein>
<dbReference type="NCBIfam" id="NF001213">
    <property type="entry name" value="PRK00183.1"/>
    <property type="match status" value="1"/>
</dbReference>
<dbReference type="Gene3D" id="3.10.450.50">
    <property type="match status" value="1"/>
</dbReference>
<proteinExistence type="inferred from homology"/>
<keyword evidence="5" id="KW-1185">Reference proteome</keyword>
<evidence type="ECO:0000313" key="4">
    <source>
        <dbReference type="EMBL" id="SUB23612.1"/>
    </source>
</evidence>
<feature type="domain" description="YchJ-like middle NTF2-like" evidence="3">
    <location>
        <begin position="33"/>
        <end position="130"/>
    </location>
</feature>
<dbReference type="EMBL" id="UGSP01000001">
    <property type="protein sequence ID" value="SUB23612.1"/>
    <property type="molecule type" value="Genomic_DNA"/>
</dbReference>
<dbReference type="GeneID" id="300132839"/>
<accession>A0A379AQB8</accession>
<reference evidence="4 5" key="1">
    <citation type="submission" date="2018-06" db="EMBL/GenBank/DDBJ databases">
        <authorList>
            <consortium name="Pathogen Informatics"/>
            <person name="Doyle S."/>
        </authorList>
    </citation>
    <scope>NUCLEOTIDE SEQUENCE [LARGE SCALE GENOMIC DNA]</scope>
    <source>
        <strain evidence="5">NCTC 11297</strain>
    </source>
</reference>
<gene>
    <name evidence="4" type="primary">ychJ</name>
    <name evidence="4" type="ORF">NCTC11297_00623</name>
</gene>
<dbReference type="RefSeq" id="WP_115248954.1">
    <property type="nucleotide sequence ID" value="NZ_UGSP01000001.1"/>
</dbReference>
<dbReference type="HAMAP" id="MF_00612">
    <property type="entry name" value="UPF0225"/>
    <property type="match status" value="1"/>
</dbReference>
<evidence type="ECO:0000256" key="1">
    <source>
        <dbReference type="ARBA" id="ARBA00010839"/>
    </source>
</evidence>
<dbReference type="NCBIfam" id="NF002486">
    <property type="entry name" value="PRK01752.1"/>
    <property type="match status" value="1"/>
</dbReference>
<dbReference type="PANTHER" id="PTHR33747:SF1">
    <property type="entry name" value="ADENYLATE CYCLASE-ASSOCIATED CAP C-TERMINAL DOMAIN-CONTAINING PROTEIN"/>
    <property type="match status" value="1"/>
</dbReference>
<dbReference type="Pfam" id="PF17775">
    <property type="entry name" value="YchJ_M-like"/>
    <property type="match status" value="1"/>
</dbReference>
<dbReference type="NCBIfam" id="NF002449">
    <property type="entry name" value="PRK01617.1"/>
    <property type="match status" value="1"/>
</dbReference>
<evidence type="ECO:0000256" key="2">
    <source>
        <dbReference type="HAMAP-Rule" id="MF_00612"/>
    </source>
</evidence>
<dbReference type="Pfam" id="PF02810">
    <property type="entry name" value="SEC-C"/>
    <property type="match status" value="2"/>
</dbReference>
<dbReference type="InterPro" id="IPR032710">
    <property type="entry name" value="NTF2-like_dom_sf"/>
</dbReference>
<dbReference type="InterPro" id="IPR023006">
    <property type="entry name" value="YchJ-like"/>
</dbReference>
<dbReference type="InterPro" id="IPR004027">
    <property type="entry name" value="SEC_C_motif"/>
</dbReference>
<sequence>MDEKTTALCPCQSGNAYQDCCQPLHQKQKIAQNAEQLMRSRYAAFVLQDIDYIVETTVPSQQTLLDYDALKQWAAQTQWLGLEVLKHDAKLDKTHSTVEFKAKFLSAEGEQIHHEKSLFVNVGERWYFADPTVTLPAMKQPCICSSGKKFKHCCGVMLCQFYGEN</sequence>
<dbReference type="SUPFAM" id="SSF54427">
    <property type="entry name" value="NTF2-like"/>
    <property type="match status" value="1"/>
</dbReference>
<organism evidence="4 5">
    <name type="scientific">Avibacterium avium</name>
    <name type="common">Pasteurella avium</name>
    <dbReference type="NCBI Taxonomy" id="751"/>
    <lineage>
        <taxon>Bacteria</taxon>
        <taxon>Pseudomonadati</taxon>
        <taxon>Pseudomonadota</taxon>
        <taxon>Gammaproteobacteria</taxon>
        <taxon>Pasteurellales</taxon>
        <taxon>Pasteurellaceae</taxon>
        <taxon>Avibacterium</taxon>
    </lineage>
</organism>
<comment type="similarity">
    <text evidence="1 2">Belongs to the UPF0225 family.</text>
</comment>
<dbReference type="Proteomes" id="UP000255098">
    <property type="component" value="Unassembled WGS sequence"/>
</dbReference>
<dbReference type="PANTHER" id="PTHR33747">
    <property type="entry name" value="UPF0225 PROTEIN SCO1677"/>
    <property type="match status" value="1"/>
</dbReference>
<evidence type="ECO:0000313" key="5">
    <source>
        <dbReference type="Proteomes" id="UP000255098"/>
    </source>
</evidence>
<dbReference type="SUPFAM" id="SSF103642">
    <property type="entry name" value="Sec-C motif"/>
    <property type="match status" value="1"/>
</dbReference>